<dbReference type="NCBIfam" id="TIGR00199">
    <property type="entry name" value="PncC_domain"/>
    <property type="match status" value="1"/>
</dbReference>
<proteinExistence type="predicted"/>
<reference evidence="2 3" key="1">
    <citation type="submission" date="2020-12" db="EMBL/GenBank/DDBJ databases">
        <title>Sphingomonas sp.</title>
        <authorList>
            <person name="Kim M.K."/>
        </authorList>
    </citation>
    <scope>NUCLEOTIDE SEQUENCE [LARGE SCALE GENOMIC DNA]</scope>
    <source>
        <strain evidence="2 3">BT552</strain>
    </source>
</reference>
<dbReference type="Pfam" id="PF02464">
    <property type="entry name" value="CinA"/>
    <property type="match status" value="1"/>
</dbReference>
<dbReference type="InterPro" id="IPR008136">
    <property type="entry name" value="CinA_C"/>
</dbReference>
<evidence type="ECO:0000313" key="3">
    <source>
        <dbReference type="Proteomes" id="UP000763641"/>
    </source>
</evidence>
<evidence type="ECO:0000259" key="1">
    <source>
        <dbReference type="Pfam" id="PF02464"/>
    </source>
</evidence>
<keyword evidence="3" id="KW-1185">Reference proteome</keyword>
<protein>
    <submittedName>
        <fullName evidence="2">CinA family protein</fullName>
    </submittedName>
</protein>
<dbReference type="RefSeq" id="WP_204197451.1">
    <property type="nucleotide sequence ID" value="NZ_JAFEMC010000002.1"/>
</dbReference>
<feature type="domain" description="CinA C-terminal" evidence="1">
    <location>
        <begin position="14"/>
        <end position="162"/>
    </location>
</feature>
<gene>
    <name evidence="2" type="ORF">ILT43_07225</name>
</gene>
<comment type="caution">
    <text evidence="2">The sequence shown here is derived from an EMBL/GenBank/DDBJ whole genome shotgun (WGS) entry which is preliminary data.</text>
</comment>
<dbReference type="Proteomes" id="UP000763641">
    <property type="component" value="Unassembled WGS sequence"/>
</dbReference>
<evidence type="ECO:0000313" key="2">
    <source>
        <dbReference type="EMBL" id="MBM6576158.1"/>
    </source>
</evidence>
<sequence>MQSEAAESEAAVRARRVLERATERELSIVTAESCTGGQLASLLTDIEGASGAFERGFVVYSEVAKCELLGLEQRRITQCGVVSRDTAIAMAEGALTHSHGDVAVGITGFAGPAGPDDEPGLVHIACATRAGETTHRECHFGDIGRDPVRDRSVMVALELLDAAIG</sequence>
<name>A0ABS2D5G1_9SPHN</name>
<dbReference type="SUPFAM" id="SSF142433">
    <property type="entry name" value="CinA-like"/>
    <property type="match status" value="1"/>
</dbReference>
<dbReference type="EMBL" id="JAFEMC010000002">
    <property type="protein sequence ID" value="MBM6576158.1"/>
    <property type="molecule type" value="Genomic_DNA"/>
</dbReference>
<accession>A0ABS2D5G1</accession>
<dbReference type="InterPro" id="IPR036653">
    <property type="entry name" value="CinA-like_C"/>
</dbReference>
<dbReference type="Gene3D" id="3.90.950.20">
    <property type="entry name" value="CinA-like"/>
    <property type="match status" value="1"/>
</dbReference>
<organism evidence="2 3">
    <name type="scientific">Sphingomonas longa</name>
    <dbReference type="NCBI Taxonomy" id="2778730"/>
    <lineage>
        <taxon>Bacteria</taxon>
        <taxon>Pseudomonadati</taxon>
        <taxon>Pseudomonadota</taxon>
        <taxon>Alphaproteobacteria</taxon>
        <taxon>Sphingomonadales</taxon>
        <taxon>Sphingomonadaceae</taxon>
        <taxon>Sphingomonas</taxon>
    </lineage>
</organism>